<dbReference type="Proteomes" id="UP000034215">
    <property type="component" value="Unassembled WGS sequence"/>
</dbReference>
<dbReference type="EC" id="1.8.4.12" evidence="1"/>
<evidence type="ECO:0000256" key="3">
    <source>
        <dbReference type="ARBA" id="ARBA00048488"/>
    </source>
</evidence>
<accession>A0A0G0QKC1</accession>
<evidence type="ECO:0000259" key="4">
    <source>
        <dbReference type="PROSITE" id="PS51790"/>
    </source>
</evidence>
<dbReference type="GO" id="GO:0005737">
    <property type="term" value="C:cytoplasm"/>
    <property type="evidence" value="ECO:0007669"/>
    <property type="project" value="TreeGrafter"/>
</dbReference>
<protein>
    <recommendedName>
        <fullName evidence="1">peptide-methionine (R)-S-oxide reductase</fullName>
        <ecNumber evidence="1">1.8.4.12</ecNumber>
    </recommendedName>
</protein>
<feature type="domain" description="MsrB" evidence="4">
    <location>
        <begin position="1"/>
        <end position="121"/>
    </location>
</feature>
<organism evidence="5 6">
    <name type="scientific">Candidatus Woesebacteria bacterium GW2011_GWB1_40_12</name>
    <dbReference type="NCBI Taxonomy" id="1618576"/>
    <lineage>
        <taxon>Bacteria</taxon>
        <taxon>Candidatus Woeseibacteriota</taxon>
    </lineage>
</organism>
<evidence type="ECO:0000256" key="2">
    <source>
        <dbReference type="ARBA" id="ARBA00023002"/>
    </source>
</evidence>
<dbReference type="PATRIC" id="fig|1618576.3.peg.600"/>
<dbReference type="GO" id="GO:0006979">
    <property type="term" value="P:response to oxidative stress"/>
    <property type="evidence" value="ECO:0007669"/>
    <property type="project" value="InterPro"/>
</dbReference>
<evidence type="ECO:0000313" key="5">
    <source>
        <dbReference type="EMBL" id="KKR40864.1"/>
    </source>
</evidence>
<dbReference type="EMBL" id="LBYA01000038">
    <property type="protein sequence ID" value="KKR40864.1"/>
    <property type="molecule type" value="Genomic_DNA"/>
</dbReference>
<dbReference type="PANTHER" id="PTHR10173:SF52">
    <property type="entry name" value="METHIONINE-R-SULFOXIDE REDUCTASE B1"/>
    <property type="match status" value="1"/>
</dbReference>
<gene>
    <name evidence="5" type="ORF">UT76_C0038G0006</name>
</gene>
<dbReference type="GO" id="GO:0030091">
    <property type="term" value="P:protein repair"/>
    <property type="evidence" value="ECO:0007669"/>
    <property type="project" value="InterPro"/>
</dbReference>
<comment type="caution">
    <text evidence="5">The sequence shown here is derived from an EMBL/GenBank/DDBJ whole genome shotgun (WGS) entry which is preliminary data.</text>
</comment>
<comment type="catalytic activity">
    <reaction evidence="3">
        <text>L-methionyl-[protein] + [thioredoxin]-disulfide + H2O = L-methionyl-(R)-S-oxide-[protein] + [thioredoxin]-dithiol</text>
        <dbReference type="Rhea" id="RHEA:24164"/>
        <dbReference type="Rhea" id="RHEA-COMP:10698"/>
        <dbReference type="Rhea" id="RHEA-COMP:10700"/>
        <dbReference type="Rhea" id="RHEA-COMP:12313"/>
        <dbReference type="Rhea" id="RHEA-COMP:12314"/>
        <dbReference type="ChEBI" id="CHEBI:15377"/>
        <dbReference type="ChEBI" id="CHEBI:16044"/>
        <dbReference type="ChEBI" id="CHEBI:29950"/>
        <dbReference type="ChEBI" id="CHEBI:45764"/>
        <dbReference type="ChEBI" id="CHEBI:50058"/>
        <dbReference type="EC" id="1.8.4.12"/>
    </reaction>
</comment>
<dbReference type="InterPro" id="IPR028427">
    <property type="entry name" value="Met_Sox_Rdtase_MsrB"/>
</dbReference>
<keyword evidence="2" id="KW-0560">Oxidoreductase</keyword>
<sequence>MKLNKLTQEQYDVCFLKVTEAPGSGKYDKYFEPGEYMCVACGQKLFSSETKYDSGTGWPAFWDVAGPHLIKRETDFSMVVPRTEVLCKSCGAHLGHVFEDGPKPTKKRYCINSLALSFVADN</sequence>
<proteinExistence type="predicted"/>
<dbReference type="NCBIfam" id="TIGR00357">
    <property type="entry name" value="peptide-methionine (R)-S-oxide reductase MsrB"/>
    <property type="match status" value="1"/>
</dbReference>
<dbReference type="InterPro" id="IPR002579">
    <property type="entry name" value="Met_Sox_Rdtase_MsrB_dom"/>
</dbReference>
<name>A0A0G0QKC1_9BACT</name>
<dbReference type="Pfam" id="PF01641">
    <property type="entry name" value="SelR"/>
    <property type="match status" value="1"/>
</dbReference>
<dbReference type="InterPro" id="IPR011057">
    <property type="entry name" value="Mss4-like_sf"/>
</dbReference>
<dbReference type="SUPFAM" id="SSF51316">
    <property type="entry name" value="Mss4-like"/>
    <property type="match status" value="1"/>
</dbReference>
<dbReference type="PANTHER" id="PTHR10173">
    <property type="entry name" value="METHIONINE SULFOXIDE REDUCTASE"/>
    <property type="match status" value="1"/>
</dbReference>
<evidence type="ECO:0000313" key="6">
    <source>
        <dbReference type="Proteomes" id="UP000034215"/>
    </source>
</evidence>
<evidence type="ECO:0000256" key="1">
    <source>
        <dbReference type="ARBA" id="ARBA00012499"/>
    </source>
</evidence>
<reference evidence="5 6" key="1">
    <citation type="journal article" date="2015" name="Nature">
        <title>rRNA introns, odd ribosomes, and small enigmatic genomes across a large radiation of phyla.</title>
        <authorList>
            <person name="Brown C.T."/>
            <person name="Hug L.A."/>
            <person name="Thomas B.C."/>
            <person name="Sharon I."/>
            <person name="Castelle C.J."/>
            <person name="Singh A."/>
            <person name="Wilkins M.J."/>
            <person name="Williams K.H."/>
            <person name="Banfield J.F."/>
        </authorList>
    </citation>
    <scope>NUCLEOTIDE SEQUENCE [LARGE SCALE GENOMIC DNA]</scope>
</reference>
<dbReference type="Gene3D" id="2.170.150.20">
    <property type="entry name" value="Peptide methionine sulfoxide reductase"/>
    <property type="match status" value="1"/>
</dbReference>
<dbReference type="AlphaFoldDB" id="A0A0G0QKC1"/>
<dbReference type="GO" id="GO:0033743">
    <property type="term" value="F:peptide-methionine (R)-S-oxide reductase activity"/>
    <property type="evidence" value="ECO:0007669"/>
    <property type="project" value="UniProtKB-EC"/>
</dbReference>
<dbReference type="PROSITE" id="PS51790">
    <property type="entry name" value="MSRB"/>
    <property type="match status" value="1"/>
</dbReference>